<feature type="compositionally biased region" description="Low complexity" evidence="1">
    <location>
        <begin position="481"/>
        <end position="494"/>
    </location>
</feature>
<feature type="region of interest" description="Disordered" evidence="1">
    <location>
        <begin position="1"/>
        <end position="170"/>
    </location>
</feature>
<feature type="region of interest" description="Disordered" evidence="1">
    <location>
        <begin position="1611"/>
        <end position="1638"/>
    </location>
</feature>
<feature type="compositionally biased region" description="Polar residues" evidence="1">
    <location>
        <begin position="271"/>
        <end position="283"/>
    </location>
</feature>
<feature type="compositionally biased region" description="Basic and acidic residues" evidence="1">
    <location>
        <begin position="22"/>
        <end position="33"/>
    </location>
</feature>
<feature type="compositionally biased region" description="Low complexity" evidence="1">
    <location>
        <begin position="50"/>
        <end position="69"/>
    </location>
</feature>
<sequence length="1719" mass="182274">MASRRPGPQTFGWLGHRSRGSRSGEEVTGEEARSNPGHKATRTVVGPSHAPSRSLPQPSSSSRLPQASPTQRRPSDGRTERQALLPQPRVRGSASSTSSGPVPADKAQIPAATSAASSKLQPPATLKPRGVLRRKRSRLSQDVSPIRFEAPNYTSEHSPARSQPRCETPVDPLQLDAELPQSPPEIRIAHQIEMPVTKAQTVTIYPELDRYRDAQGPRSGSPGANLPYRIATHDLPPPTPLFSATSSQVSAFSGSPSTRWSESPGPGPYSRDTTPTSMSSQSPGLLASVRAPPPGTRTRQPDAPSTRPPVTRSRGGSISTDADFPQGLATVTEVSSNSSSGNSTVRAARTSTIITGAKEATKKAKESSKRAPSPPARKPSHRSKGSRDEGVVSPFSVPATSPPPPLSSSSSAAAKPTSLALPRPRFGQSKQVPAPLTTPPARPSREGTADLPVQLSRPIAVIQSNLSSTSLPDRRQSGLLAPAPVTRPTAPAAPGLTRSNTTAARRPSTKEAPSAAPKPAAASETSRVPSRQDAARHARTPSPAVSSGFKTRFPLFGRRTKTAVESDKQPRPPSQQQQQQQPKPETKPTRRGPAAGTGHEGYGKLGLAHRRNHSISHGRGVIPGTMSSQESLHSSLGVPNDPFLMQRMAPVIIAGGEVVENRNAAGSELTRTESNQSYGGFRRPSVESHNSSQLSISSTAGARNTLWPSPLPRGDLAPAGVKSPPPSLSSRRPSESSDSEAVAMKPTIALRRSVQRLRAAAAGAQVNVPKLPKPIVTSGTASVVSPSMTSLDASILSDDSVLDPSAEQASRPAKVSAAAASGSKKLTKPPRSPRRWNLFGRSQNRKEAVARAEPARTVAATVQAVKTKPVAFYAIMDPSDPDEPEPVDLEDVLREARGIAITTPPEEQTQKEEPAPESRRPSVANAPPSPSRSMQPPAEQQEQQPQQPQQQQPPRATVPPAATTSSTATAPVVSSPTKSPEPAPSPQARQPPPRPSRLPQVGRIPKVVSARAEHTSPKSFSRPFHRLSTQGASASTQKQPPPTYLRDRASIAKGPSPPKPSSPVPPAAPAPPRRAVPDDDDDDKPPHDTSNFSALIHGILRLSPPPLPPPPGPSPGDEFLRFSPRKDSQSTTATTNTTLSAGSSTSSCAALPGYVAAVPDAGAPLAEDEIWDEYNDLLGDDETVMMAMTRPADNGAEDKSKSKDKKGKEKAWPEPLRLRGASSVPGAEKGRVVEPPLESPTLSPPALPSLVQTLRDGVAADHPSIGAGRSEMALQVRKMLGDEDEKTGSLADIVATAAAAAAAAESEIPQDDAEHGVPATTPLLPPADLSNAQGEGEPEQAGEADPVRRSNASSSCTTSTHGSSDSNSPASQVNLRVGSMTVSRWLTFGHVLFSPVRDELLLPPTGSTAEPDSLQRPCILVVDGLGNDDWSFYAAETYPAATFFNLSPRAPLKTLVQQQRGSHSSTLSSSALPLIPPNHHQVQWHLAQLPKFPFAAGSFTAVVFRFPAAGPESHYRHVISEARRVLQPGGYLELSILDVDLNNMGPRCRRAVRRLKERVHARAPQTSLAPASDLVLKLVGRRGFVDVKTCRVGVPVAGVISTTTTTTTTAMTAAAGQKKKEKQKRIKDPRSLPEMINDEGPVADESIARSVARVGRWWYSRCYEGAATAGDEWEQAGRKDSLWRDRELLAECQEWGTSLKLMVCHARAPLDGRARVASI</sequence>
<dbReference type="RefSeq" id="XP_070867233.1">
    <property type="nucleotide sequence ID" value="XM_071009724.1"/>
</dbReference>
<keyword evidence="3" id="KW-1185">Reference proteome</keyword>
<evidence type="ECO:0000313" key="2">
    <source>
        <dbReference type="EMBL" id="KAL2268509.1"/>
    </source>
</evidence>
<feature type="compositionally biased region" description="Polar residues" evidence="1">
    <location>
        <begin position="687"/>
        <end position="702"/>
    </location>
</feature>
<feature type="compositionally biased region" description="Low complexity" evidence="1">
    <location>
        <begin position="574"/>
        <end position="583"/>
    </location>
</feature>
<feature type="compositionally biased region" description="Low complexity" evidence="1">
    <location>
        <begin position="809"/>
        <end position="824"/>
    </location>
</feature>
<dbReference type="GeneID" id="98124368"/>
<feature type="region of interest" description="Disordered" evidence="1">
    <location>
        <begin position="802"/>
        <end position="853"/>
    </location>
</feature>
<gene>
    <name evidence="2" type="ORF">VTJ83DRAFT_3355</name>
</gene>
<evidence type="ECO:0008006" key="4">
    <source>
        <dbReference type="Google" id="ProtNLM"/>
    </source>
</evidence>
<feature type="compositionally biased region" description="Basic and acidic residues" evidence="1">
    <location>
        <begin position="1196"/>
        <end position="1212"/>
    </location>
</feature>
<feature type="compositionally biased region" description="Basic and acidic residues" evidence="1">
    <location>
        <begin position="1118"/>
        <end position="1128"/>
    </location>
</feature>
<comment type="caution">
    <text evidence="2">The sequence shown here is derived from an EMBL/GenBank/DDBJ whole genome shotgun (WGS) entry which is preliminary data.</text>
</comment>
<dbReference type="CDD" id="cd02440">
    <property type="entry name" value="AdoMet_MTases"/>
    <property type="match status" value="1"/>
</dbReference>
<dbReference type="EMBL" id="JAZGUE010000003">
    <property type="protein sequence ID" value="KAL2268509.1"/>
    <property type="molecule type" value="Genomic_DNA"/>
</dbReference>
<dbReference type="SUPFAM" id="SSF53335">
    <property type="entry name" value="S-adenosyl-L-methionine-dependent methyltransferases"/>
    <property type="match status" value="1"/>
</dbReference>
<protein>
    <recommendedName>
        <fullName evidence="4">Methyltransferase type 11 domain-containing protein</fullName>
    </recommendedName>
</protein>
<evidence type="ECO:0000313" key="3">
    <source>
        <dbReference type="Proteomes" id="UP001600064"/>
    </source>
</evidence>
<feature type="region of interest" description="Disordered" evidence="1">
    <location>
        <begin position="1187"/>
        <end position="1248"/>
    </location>
</feature>
<feature type="region of interest" description="Disordered" evidence="1">
    <location>
        <begin position="667"/>
        <end position="746"/>
    </location>
</feature>
<feature type="compositionally biased region" description="Polar residues" evidence="1">
    <location>
        <begin position="242"/>
        <end position="261"/>
    </location>
</feature>
<proteinExistence type="predicted"/>
<feature type="compositionally biased region" description="Basic and acidic residues" evidence="1">
    <location>
        <begin position="908"/>
        <end position="920"/>
    </location>
</feature>
<name>A0ABR4DDW6_9PEZI</name>
<dbReference type="Proteomes" id="UP001600064">
    <property type="component" value="Unassembled WGS sequence"/>
</dbReference>
<feature type="region of interest" description="Disordered" evidence="1">
    <location>
        <begin position="1304"/>
        <end position="1372"/>
    </location>
</feature>
<feature type="region of interest" description="Disordered" evidence="1">
    <location>
        <begin position="209"/>
        <end position="604"/>
    </location>
</feature>
<feature type="compositionally biased region" description="Basic and acidic residues" evidence="1">
    <location>
        <begin position="359"/>
        <end position="369"/>
    </location>
</feature>
<reference evidence="2 3" key="1">
    <citation type="journal article" date="2024" name="Commun. Biol.">
        <title>Comparative genomic analysis of thermophilic fungi reveals convergent evolutionary adaptations and gene losses.</title>
        <authorList>
            <person name="Steindorff A.S."/>
            <person name="Aguilar-Pontes M.V."/>
            <person name="Robinson A.J."/>
            <person name="Andreopoulos B."/>
            <person name="LaButti K."/>
            <person name="Kuo A."/>
            <person name="Mondo S."/>
            <person name="Riley R."/>
            <person name="Otillar R."/>
            <person name="Haridas S."/>
            <person name="Lipzen A."/>
            <person name="Grimwood J."/>
            <person name="Schmutz J."/>
            <person name="Clum A."/>
            <person name="Reid I.D."/>
            <person name="Moisan M.C."/>
            <person name="Butler G."/>
            <person name="Nguyen T.T.M."/>
            <person name="Dewar K."/>
            <person name="Conant G."/>
            <person name="Drula E."/>
            <person name="Henrissat B."/>
            <person name="Hansel C."/>
            <person name="Singer S."/>
            <person name="Hutchinson M.I."/>
            <person name="de Vries R.P."/>
            <person name="Natvig D.O."/>
            <person name="Powell A.J."/>
            <person name="Tsang A."/>
            <person name="Grigoriev I.V."/>
        </authorList>
    </citation>
    <scope>NUCLEOTIDE SEQUENCE [LARGE SCALE GENOMIC DNA]</scope>
    <source>
        <strain evidence="2 3">ATCC 22073</strain>
    </source>
</reference>
<feature type="compositionally biased region" description="Basic and acidic residues" evidence="1">
    <location>
        <begin position="844"/>
        <end position="853"/>
    </location>
</feature>
<feature type="compositionally biased region" description="Polar residues" evidence="1">
    <location>
        <begin position="1027"/>
        <end position="1038"/>
    </location>
</feature>
<feature type="compositionally biased region" description="Acidic residues" evidence="1">
    <location>
        <begin position="879"/>
        <end position="890"/>
    </location>
</feature>
<feature type="compositionally biased region" description="Low complexity" evidence="1">
    <location>
        <begin position="1353"/>
        <end position="1366"/>
    </location>
</feature>
<feature type="compositionally biased region" description="Polar residues" evidence="1">
    <location>
        <begin position="462"/>
        <end position="471"/>
    </location>
</feature>
<feature type="compositionally biased region" description="Low complexity" evidence="1">
    <location>
        <begin position="935"/>
        <end position="977"/>
    </location>
</feature>
<feature type="compositionally biased region" description="Polar residues" evidence="1">
    <location>
        <begin position="152"/>
        <end position="161"/>
    </location>
</feature>
<dbReference type="Gene3D" id="3.40.50.150">
    <property type="entry name" value="Vaccinia Virus protein VP39"/>
    <property type="match status" value="1"/>
</dbReference>
<accession>A0ABR4DDW6</accession>
<feature type="region of interest" description="Disordered" evidence="1">
    <location>
        <begin position="875"/>
        <end position="1146"/>
    </location>
</feature>
<feature type="compositionally biased region" description="Basic residues" evidence="1">
    <location>
        <begin position="825"/>
        <end position="834"/>
    </location>
</feature>
<feature type="compositionally biased region" description="Low complexity" evidence="1">
    <location>
        <begin position="510"/>
        <end position="526"/>
    </location>
</feature>
<feature type="compositionally biased region" description="Low complexity" evidence="1">
    <location>
        <begin position="407"/>
        <end position="422"/>
    </location>
</feature>
<dbReference type="InterPro" id="IPR029063">
    <property type="entry name" value="SAM-dependent_MTases_sf"/>
</dbReference>
<feature type="compositionally biased region" description="Pro residues" evidence="1">
    <location>
        <begin position="979"/>
        <end position="996"/>
    </location>
</feature>
<feature type="compositionally biased region" description="Pro residues" evidence="1">
    <location>
        <begin position="1103"/>
        <end position="1114"/>
    </location>
</feature>
<organism evidence="2 3">
    <name type="scientific">Remersonia thermophila</name>
    <dbReference type="NCBI Taxonomy" id="72144"/>
    <lineage>
        <taxon>Eukaryota</taxon>
        <taxon>Fungi</taxon>
        <taxon>Dikarya</taxon>
        <taxon>Ascomycota</taxon>
        <taxon>Pezizomycotina</taxon>
        <taxon>Sordariomycetes</taxon>
        <taxon>Sordariomycetidae</taxon>
        <taxon>Sordariales</taxon>
        <taxon>Sordariales incertae sedis</taxon>
        <taxon>Remersonia</taxon>
    </lineage>
</organism>
<feature type="compositionally biased region" description="Low complexity" evidence="1">
    <location>
        <begin position="1129"/>
        <end position="1146"/>
    </location>
</feature>
<feature type="compositionally biased region" description="Pro residues" evidence="1">
    <location>
        <begin position="1055"/>
        <end position="1074"/>
    </location>
</feature>
<evidence type="ECO:0000256" key="1">
    <source>
        <dbReference type="SAM" id="MobiDB-lite"/>
    </source>
</evidence>